<dbReference type="KEGG" id="tgr:Tgr7_1748"/>
<sequence length="195" mass="21532" precursor="true">MKTVRNLLALAGVFLMIPVIYLAFVLAPYVSQFQALDEGAARVYLTMARTVLSSGDAAEATVYKRRVEPGLGIDEVEETLRFVANELNVRNVGELPMYLEVQALTGEAFPFLKIYMFCDAGIASRMVTYSSAMAAYLPCRIVLQEDADGNLWLMTLNLDLMIHGGKPLPEDLLKDALFVRDSLNEIIDRAATGAF</sequence>
<dbReference type="EMBL" id="CP001339">
    <property type="protein sequence ID" value="ACL72830.1"/>
    <property type="molecule type" value="Genomic_DNA"/>
</dbReference>
<keyword evidence="1" id="KW-0812">Transmembrane</keyword>
<dbReference type="InterPro" id="IPR005180">
    <property type="entry name" value="DUF302"/>
</dbReference>
<proteinExistence type="predicted"/>
<evidence type="ECO:0000313" key="4">
    <source>
        <dbReference type="Proteomes" id="UP000002383"/>
    </source>
</evidence>
<keyword evidence="1" id="KW-0472">Membrane</keyword>
<keyword evidence="4" id="KW-1185">Reference proteome</keyword>
<dbReference type="STRING" id="396588.Tgr7_1748"/>
<keyword evidence="1" id="KW-1133">Transmembrane helix</keyword>
<evidence type="ECO:0000256" key="1">
    <source>
        <dbReference type="SAM" id="Phobius"/>
    </source>
</evidence>
<organism evidence="3 4">
    <name type="scientific">Thioalkalivibrio sulfidiphilus (strain HL-EbGR7)</name>
    <dbReference type="NCBI Taxonomy" id="396588"/>
    <lineage>
        <taxon>Bacteria</taxon>
        <taxon>Pseudomonadati</taxon>
        <taxon>Pseudomonadota</taxon>
        <taxon>Gammaproteobacteria</taxon>
        <taxon>Chromatiales</taxon>
        <taxon>Ectothiorhodospiraceae</taxon>
        <taxon>Thioalkalivibrio</taxon>
    </lineage>
</organism>
<protein>
    <recommendedName>
        <fullName evidence="2">DUF302 domain-containing protein</fullName>
    </recommendedName>
</protein>
<dbReference type="eggNOG" id="COG3439">
    <property type="taxonomic scope" value="Bacteria"/>
</dbReference>
<dbReference type="SUPFAM" id="SSF103247">
    <property type="entry name" value="TT1751-like"/>
    <property type="match status" value="1"/>
</dbReference>
<accession>B8GSC6</accession>
<dbReference type="Proteomes" id="UP000002383">
    <property type="component" value="Chromosome"/>
</dbReference>
<evidence type="ECO:0000259" key="2">
    <source>
        <dbReference type="Pfam" id="PF03625"/>
    </source>
</evidence>
<name>B8GSC6_THISH</name>
<feature type="domain" description="DUF302" evidence="2">
    <location>
        <begin position="103"/>
        <end position="157"/>
    </location>
</feature>
<evidence type="ECO:0000313" key="3">
    <source>
        <dbReference type="EMBL" id="ACL72830.1"/>
    </source>
</evidence>
<dbReference type="InterPro" id="IPR035923">
    <property type="entry name" value="TT1751-like_sf"/>
</dbReference>
<reference evidence="3 4" key="1">
    <citation type="journal article" date="2011" name="Stand. Genomic Sci.">
        <title>Complete genome sequence of 'Thioalkalivibrio sulfidophilus' HL-EbGr7.</title>
        <authorList>
            <person name="Muyzer G."/>
            <person name="Sorokin D.Y."/>
            <person name="Mavromatis K."/>
            <person name="Lapidus A."/>
            <person name="Clum A."/>
            <person name="Ivanova N."/>
            <person name="Pati A."/>
            <person name="d'Haeseleer P."/>
            <person name="Woyke T."/>
            <person name="Kyrpides N.C."/>
        </authorList>
    </citation>
    <scope>NUCLEOTIDE SEQUENCE [LARGE SCALE GENOMIC DNA]</scope>
    <source>
        <strain evidence="3 4">HL-EbGR7</strain>
    </source>
</reference>
<dbReference type="OrthoDB" id="9783833at2"/>
<dbReference type="RefSeq" id="WP_012638312.1">
    <property type="nucleotide sequence ID" value="NC_011901.1"/>
</dbReference>
<feature type="transmembrane region" description="Helical" evidence="1">
    <location>
        <begin position="7"/>
        <end position="30"/>
    </location>
</feature>
<dbReference type="AlphaFoldDB" id="B8GSC6"/>
<dbReference type="Gene3D" id="3.30.310.70">
    <property type="entry name" value="TT1751-like domain"/>
    <property type="match status" value="1"/>
</dbReference>
<dbReference type="CDD" id="cd14797">
    <property type="entry name" value="DUF302"/>
    <property type="match status" value="1"/>
</dbReference>
<gene>
    <name evidence="3" type="ordered locus">Tgr7_1748</name>
</gene>
<dbReference type="Pfam" id="PF03625">
    <property type="entry name" value="DUF302"/>
    <property type="match status" value="1"/>
</dbReference>
<dbReference type="HOGENOM" id="CLU_108952_0_0_6"/>